<proteinExistence type="predicted"/>
<dbReference type="Pfam" id="PF02515">
    <property type="entry name" value="CoA_transf_3"/>
    <property type="match status" value="1"/>
</dbReference>
<organism evidence="1 2">
    <name type="scientific">Candidatus Sulfomarinibacter kjeldsenii</name>
    <dbReference type="NCBI Taxonomy" id="2885994"/>
    <lineage>
        <taxon>Bacteria</taxon>
        <taxon>Pseudomonadati</taxon>
        <taxon>Acidobacteriota</taxon>
        <taxon>Thermoanaerobaculia</taxon>
        <taxon>Thermoanaerobaculales</taxon>
        <taxon>Candidatus Sulfomarinibacteraceae</taxon>
        <taxon>Candidatus Sulfomarinibacter</taxon>
    </lineage>
</organism>
<dbReference type="GO" id="GO:0016740">
    <property type="term" value="F:transferase activity"/>
    <property type="evidence" value="ECO:0007669"/>
    <property type="project" value="UniProtKB-KW"/>
</dbReference>
<dbReference type="SUPFAM" id="SSF89796">
    <property type="entry name" value="CoA-transferase family III (CaiB/BaiF)"/>
    <property type="match status" value="1"/>
</dbReference>
<evidence type="ECO:0000313" key="2">
    <source>
        <dbReference type="Proteomes" id="UP000598633"/>
    </source>
</evidence>
<dbReference type="Gene3D" id="3.30.1540.10">
    <property type="entry name" value="formyl-coa transferase, domain 3"/>
    <property type="match status" value="1"/>
</dbReference>
<dbReference type="InterPro" id="IPR003673">
    <property type="entry name" value="CoA-Trfase_fam_III"/>
</dbReference>
<dbReference type="PANTHER" id="PTHR48228:SF5">
    <property type="entry name" value="ALPHA-METHYLACYL-COA RACEMASE"/>
    <property type="match status" value="1"/>
</dbReference>
<dbReference type="InterPro" id="IPR044855">
    <property type="entry name" value="CoA-Trfase_III_dom3_sf"/>
</dbReference>
<dbReference type="Proteomes" id="UP000598633">
    <property type="component" value="Unassembled WGS sequence"/>
</dbReference>
<dbReference type="InterPro" id="IPR050509">
    <property type="entry name" value="CoA-transferase_III"/>
</dbReference>
<protein>
    <submittedName>
        <fullName evidence="1">CoA transferase</fullName>
    </submittedName>
</protein>
<dbReference type="EMBL" id="JACXWA010000016">
    <property type="protein sequence ID" value="MBD3869984.1"/>
    <property type="molecule type" value="Genomic_DNA"/>
</dbReference>
<gene>
    <name evidence="1" type="ORF">IFJ97_01325</name>
</gene>
<keyword evidence="1" id="KW-0808">Transferase</keyword>
<sequence>MPGSDDSLPLAGTLVLDLSRMLPGAVLARHLIDLGARLIKVEEPGTGDPMRMVPPQIEGIGVGFATFFRGAESVVLDLREAEDAKRVLCLATHADVLVESFRPGTLEKWGLGWDDLHAKNPRLVWCSLSSFGSNPEVRDLVAHDLNLSAMAGILDLVGGRVPRLQLADITSGLLAGSAILAGLLARERDGAGRRLEQPLAAGPLPFLSWSWAEQAVGGGGALDTLLGGVCPCYRIYRCGDGKSLSLAALEPKFWSAFVELIGAKELETSAFALAEDGARTVAAVERALAARPRDRWLQFAEERGLPMGPVRGYDEAATDPIFASAGLIEQTPMPDGTAVAGVGPWNPSLGQTPERPAPKVGEHTEAVLSEFGALPRK</sequence>
<dbReference type="AlphaFoldDB" id="A0A8J6Y7T9"/>
<dbReference type="Gene3D" id="3.40.50.10540">
    <property type="entry name" value="Crotonobetainyl-coa:carnitine coa-transferase, domain 1"/>
    <property type="match status" value="1"/>
</dbReference>
<comment type="caution">
    <text evidence="1">The sequence shown here is derived from an EMBL/GenBank/DDBJ whole genome shotgun (WGS) entry which is preliminary data.</text>
</comment>
<accession>A0A8J6Y7T9</accession>
<name>A0A8J6Y7T9_9BACT</name>
<evidence type="ECO:0000313" key="1">
    <source>
        <dbReference type="EMBL" id="MBD3869984.1"/>
    </source>
</evidence>
<reference evidence="1 2" key="1">
    <citation type="submission" date="2020-08" db="EMBL/GenBank/DDBJ databases">
        <title>Acidobacteriota in marine sediments use diverse sulfur dissimilation pathways.</title>
        <authorList>
            <person name="Wasmund K."/>
        </authorList>
    </citation>
    <scope>NUCLEOTIDE SEQUENCE [LARGE SCALE GENOMIC DNA]</scope>
    <source>
        <strain evidence="1">MAG AM3-A</strain>
    </source>
</reference>
<dbReference type="InterPro" id="IPR023606">
    <property type="entry name" value="CoA-Trfase_III_dom_1_sf"/>
</dbReference>
<dbReference type="PANTHER" id="PTHR48228">
    <property type="entry name" value="SUCCINYL-COA--D-CITRAMALATE COA-TRANSFERASE"/>
    <property type="match status" value="1"/>
</dbReference>